<gene>
    <name evidence="2" type="ORF">F1188_17790</name>
</gene>
<reference evidence="2 3" key="1">
    <citation type="submission" date="2019-09" db="EMBL/GenBank/DDBJ databases">
        <title>Genome sequence of Roseospira marina, one of the more divergent members of the non-sulfur purple photosynthetic bacterial family, the Rhodospirillaceae.</title>
        <authorList>
            <person name="Meyer T."/>
            <person name="Kyndt J."/>
        </authorList>
    </citation>
    <scope>NUCLEOTIDE SEQUENCE [LARGE SCALE GENOMIC DNA]</scope>
    <source>
        <strain evidence="2 3">DSM 15113</strain>
    </source>
</reference>
<sequence>MNSRSLSSVSVEDLRPITYRGEPVLTTELLAEAYGTDPKRIQNNHARNADRFVDGKHLFKISGEELRLFRTRCYPLKEGHTGIAMKAQSATLWTARGAARHAKMLETDAAWEVFEKLEDSYFDRRPESRVKADAHLFVGSGEYVDARRVPNSARFCEEVARLGYESPKAFAASAAWTGSKLWYIEHGNTLPSKSEDLKLLIGRGFDLRYLLYGERTVSRAELDLIAAYRDGDTAGVQRITAARPPRITDQTNGET</sequence>
<dbReference type="AlphaFoldDB" id="A0A5M6I709"/>
<evidence type="ECO:0000259" key="1">
    <source>
        <dbReference type="Pfam" id="PF10543"/>
    </source>
</evidence>
<dbReference type="OrthoDB" id="9808959at2"/>
<dbReference type="RefSeq" id="WP_150063800.1">
    <property type="nucleotide sequence ID" value="NZ_VWPJ01000024.1"/>
</dbReference>
<comment type="caution">
    <text evidence="2">The sequence shown here is derived from an EMBL/GenBank/DDBJ whole genome shotgun (WGS) entry which is preliminary data.</text>
</comment>
<dbReference type="EMBL" id="VWPJ01000024">
    <property type="protein sequence ID" value="KAA5604044.1"/>
    <property type="molecule type" value="Genomic_DNA"/>
</dbReference>
<dbReference type="Proteomes" id="UP000324065">
    <property type="component" value="Unassembled WGS sequence"/>
</dbReference>
<evidence type="ECO:0000313" key="3">
    <source>
        <dbReference type="Proteomes" id="UP000324065"/>
    </source>
</evidence>
<dbReference type="InterPro" id="IPR018873">
    <property type="entry name" value="KilA-N_DNA-bd_domain"/>
</dbReference>
<protein>
    <submittedName>
        <fullName evidence="2">ORF6N domain-containing protein</fullName>
    </submittedName>
</protein>
<proteinExistence type="predicted"/>
<name>A0A5M6I709_9PROT</name>
<evidence type="ECO:0000313" key="2">
    <source>
        <dbReference type="EMBL" id="KAA5604044.1"/>
    </source>
</evidence>
<organism evidence="2 3">
    <name type="scientific">Roseospira marina</name>
    <dbReference type="NCBI Taxonomy" id="140057"/>
    <lineage>
        <taxon>Bacteria</taxon>
        <taxon>Pseudomonadati</taxon>
        <taxon>Pseudomonadota</taxon>
        <taxon>Alphaproteobacteria</taxon>
        <taxon>Rhodospirillales</taxon>
        <taxon>Rhodospirillaceae</taxon>
        <taxon>Roseospira</taxon>
    </lineage>
</organism>
<keyword evidence="3" id="KW-1185">Reference proteome</keyword>
<accession>A0A5M6I709</accession>
<feature type="domain" description="KilA-N DNA-binding" evidence="1">
    <location>
        <begin position="15"/>
        <end position="104"/>
    </location>
</feature>
<dbReference type="Pfam" id="PF10543">
    <property type="entry name" value="ORF6N"/>
    <property type="match status" value="1"/>
</dbReference>